<sequence>MVEIEMVLKVREVGESLDTLFRHEDSLDREAVLIRASFSNVGESLVGGLTLRSKQAAVCAEPSNTSCPSATLMLSTSPSKATVASSHASSVSSQPIPIVLQEKHNPYVTDKGHLVTWLDAMKAQSPPQFHSLHGDTPESYDMEAAEYAAWLKKHPSALSMFEELMVEAKAKQVVVFLDYDGTLSPIVEDPDRAYVSDDMRATVKEVATFFPTAIISGRARPKVYEFVQLAELYYAGSHGMDIMGPADGTNGFRAQGTQVKDKMGHDVVLFQPASDYLPLIDEVCQILSESSKCIRGARIEHNRFCVTIHFRCVKEESWGALAEKVESVLKDYPTLRLTHGRKVLEIRPAIAWDKGKAVDFLLSSLGLADSSKVFPVYIGDDRTDEDAFNVLNGLKHACSILVTSVPKETKASFSLQDPCEWHLIDRYTFLLQVMEFLLYLVRWKKQELEDQNGGSGSFLQLNRKETLKTFAAASFP</sequence>
<evidence type="ECO:0000313" key="2">
    <source>
        <dbReference type="Proteomes" id="UP000828922"/>
    </source>
</evidence>
<dbReference type="Proteomes" id="UP000828922">
    <property type="component" value="Linkage Group LG07"/>
</dbReference>
<evidence type="ECO:0000313" key="1">
    <source>
        <dbReference type="EMBL" id="KAH9557819.1"/>
    </source>
</evidence>
<reference evidence="2" key="1">
    <citation type="journal article" date="2022" name="New Phytol.">
        <title>Phylogenomic structure and speciation in an emerging model: the Sphagnum magellanicum complex (Bryophyta).</title>
        <authorList>
            <person name="Shaw A.J."/>
            <person name="Piatkowski B."/>
            <person name="Duffy A.M."/>
            <person name="Aguero B."/>
            <person name="Imwattana K."/>
            <person name="Nieto-Lugilde M."/>
            <person name="Healey A."/>
            <person name="Weston D.J."/>
            <person name="Patel M.N."/>
            <person name="Schmutz J."/>
            <person name="Grimwood J."/>
            <person name="Yavitt J.B."/>
            <person name="Hassel K."/>
            <person name="Stenoien H.K."/>
            <person name="Flatberg K.I."/>
            <person name="Bickford C.P."/>
            <person name="Hicks K.A."/>
        </authorList>
    </citation>
    <scope>NUCLEOTIDE SEQUENCE [LARGE SCALE GENOMIC DNA]</scope>
</reference>
<proteinExistence type="predicted"/>
<gene>
    <name evidence="1" type="ORF">CY35_07G104700</name>
</gene>
<protein>
    <submittedName>
        <fullName evidence="1">Uncharacterized protein</fullName>
    </submittedName>
</protein>
<accession>A0ACB8HNJ3</accession>
<organism evidence="1 2">
    <name type="scientific">Sphagnum magellanicum</name>
    <dbReference type="NCBI Taxonomy" id="128215"/>
    <lineage>
        <taxon>Eukaryota</taxon>
        <taxon>Viridiplantae</taxon>
        <taxon>Streptophyta</taxon>
        <taxon>Embryophyta</taxon>
        <taxon>Bryophyta</taxon>
        <taxon>Sphagnophytina</taxon>
        <taxon>Sphagnopsida</taxon>
        <taxon>Sphagnales</taxon>
        <taxon>Sphagnaceae</taxon>
        <taxon>Sphagnum</taxon>
    </lineage>
</organism>
<keyword evidence="2" id="KW-1185">Reference proteome</keyword>
<name>A0ACB8HNJ3_9BRYO</name>
<comment type="caution">
    <text evidence="1">The sequence shown here is derived from an EMBL/GenBank/DDBJ whole genome shotgun (WGS) entry which is preliminary data.</text>
</comment>
<dbReference type="EMBL" id="CM038913">
    <property type="protein sequence ID" value="KAH9557819.1"/>
    <property type="molecule type" value="Genomic_DNA"/>
</dbReference>